<dbReference type="EMBL" id="JATAAI010000016">
    <property type="protein sequence ID" value="KAK1740295.1"/>
    <property type="molecule type" value="Genomic_DNA"/>
</dbReference>
<dbReference type="Gene3D" id="3.40.50.200">
    <property type="entry name" value="Peptidase S8/S53 domain"/>
    <property type="match status" value="1"/>
</dbReference>
<dbReference type="InterPro" id="IPR036852">
    <property type="entry name" value="Peptidase_S8/S53_dom_sf"/>
</dbReference>
<feature type="compositionally biased region" description="Basic and acidic residues" evidence="8">
    <location>
        <begin position="136"/>
        <end position="145"/>
    </location>
</feature>
<feature type="domain" description="Peptidase S8/S53" evidence="9">
    <location>
        <begin position="1"/>
        <end position="104"/>
    </location>
</feature>
<dbReference type="SUPFAM" id="SSF52743">
    <property type="entry name" value="Subtilisin-like"/>
    <property type="match status" value="1"/>
</dbReference>
<dbReference type="EC" id="3.4.21.62" evidence="6"/>
<reference evidence="10" key="1">
    <citation type="submission" date="2023-06" db="EMBL/GenBank/DDBJ databases">
        <title>Survivors Of The Sea: Transcriptome response of Skeletonema marinoi to long-term dormancy.</title>
        <authorList>
            <person name="Pinder M.I.M."/>
            <person name="Kourtchenko O."/>
            <person name="Robertson E.K."/>
            <person name="Larsson T."/>
            <person name="Maumus F."/>
            <person name="Osuna-Cruz C.M."/>
            <person name="Vancaester E."/>
            <person name="Stenow R."/>
            <person name="Vandepoele K."/>
            <person name="Ploug H."/>
            <person name="Bruchert V."/>
            <person name="Godhe A."/>
            <person name="Topel M."/>
        </authorList>
    </citation>
    <scope>NUCLEOTIDE SEQUENCE</scope>
    <source>
        <strain evidence="10">R05AC</strain>
    </source>
</reference>
<protein>
    <recommendedName>
        <fullName evidence="6">subtilisin</fullName>
        <ecNumber evidence="6">3.4.21.62</ecNumber>
    </recommendedName>
</protein>
<dbReference type="Pfam" id="PF00082">
    <property type="entry name" value="Peptidase_S8"/>
    <property type="match status" value="1"/>
</dbReference>
<dbReference type="GO" id="GO:0005615">
    <property type="term" value="C:extracellular space"/>
    <property type="evidence" value="ECO:0007669"/>
    <property type="project" value="TreeGrafter"/>
</dbReference>
<dbReference type="PANTHER" id="PTHR43806:SF11">
    <property type="entry name" value="CEREVISIN-RELATED"/>
    <property type="match status" value="1"/>
</dbReference>
<accession>A0AAD9DC48</accession>
<dbReference type="PROSITE" id="PS51892">
    <property type="entry name" value="SUBTILASE"/>
    <property type="match status" value="1"/>
</dbReference>
<evidence type="ECO:0000256" key="1">
    <source>
        <dbReference type="ARBA" id="ARBA00011073"/>
    </source>
</evidence>
<dbReference type="InterPro" id="IPR000209">
    <property type="entry name" value="Peptidase_S8/S53_dom"/>
</dbReference>
<dbReference type="GO" id="GO:0006508">
    <property type="term" value="P:proteolysis"/>
    <property type="evidence" value="ECO:0007669"/>
    <property type="project" value="UniProtKB-KW"/>
</dbReference>
<comment type="similarity">
    <text evidence="1 7">Belongs to the peptidase S8 family.</text>
</comment>
<feature type="region of interest" description="Disordered" evidence="8">
    <location>
        <begin position="134"/>
        <end position="156"/>
    </location>
</feature>
<dbReference type="GO" id="GO:0004252">
    <property type="term" value="F:serine-type endopeptidase activity"/>
    <property type="evidence" value="ECO:0007669"/>
    <property type="project" value="UniProtKB-EC"/>
</dbReference>
<dbReference type="Proteomes" id="UP001224775">
    <property type="component" value="Unassembled WGS sequence"/>
</dbReference>
<feature type="compositionally biased region" description="Polar residues" evidence="8">
    <location>
        <begin position="146"/>
        <end position="156"/>
    </location>
</feature>
<dbReference type="AlphaFoldDB" id="A0AAD9DC48"/>
<evidence type="ECO:0000256" key="8">
    <source>
        <dbReference type="SAM" id="MobiDB-lite"/>
    </source>
</evidence>
<keyword evidence="2" id="KW-0645">Protease</keyword>
<evidence type="ECO:0000256" key="3">
    <source>
        <dbReference type="ARBA" id="ARBA00022801"/>
    </source>
</evidence>
<dbReference type="InterPro" id="IPR023828">
    <property type="entry name" value="Peptidase_S8_Ser-AS"/>
</dbReference>
<evidence type="ECO:0000256" key="5">
    <source>
        <dbReference type="ARBA" id="ARBA00023529"/>
    </source>
</evidence>
<keyword evidence="4" id="KW-0720">Serine protease</keyword>
<evidence type="ECO:0000256" key="6">
    <source>
        <dbReference type="ARBA" id="ARBA00023619"/>
    </source>
</evidence>
<keyword evidence="3 10" id="KW-0378">Hydrolase</keyword>
<dbReference type="PROSITE" id="PS00138">
    <property type="entry name" value="SUBTILASE_SER"/>
    <property type="match status" value="1"/>
</dbReference>
<keyword evidence="11" id="KW-1185">Reference proteome</keyword>
<organism evidence="10 11">
    <name type="scientific">Skeletonema marinoi</name>
    <dbReference type="NCBI Taxonomy" id="267567"/>
    <lineage>
        <taxon>Eukaryota</taxon>
        <taxon>Sar</taxon>
        <taxon>Stramenopiles</taxon>
        <taxon>Ochrophyta</taxon>
        <taxon>Bacillariophyta</taxon>
        <taxon>Coscinodiscophyceae</taxon>
        <taxon>Thalassiosirophycidae</taxon>
        <taxon>Thalassiosirales</taxon>
        <taxon>Skeletonemataceae</taxon>
        <taxon>Skeletonema</taxon>
        <taxon>Skeletonema marinoi-dohrnii complex</taxon>
    </lineage>
</organism>
<gene>
    <name evidence="10" type="ORF">QTG54_009245</name>
</gene>
<sequence length="156" mass="15959">MSLGGSFSQAINDAVKAASASCPFVLAAGNEGRDASGSSPASTEGENIYTVSAFSNGDNWAYFSNYGNDVDYAGPGVSILSTWKNGGYNSISGTSMAAPHIAGVRLVGNISTDGTVIGDPDGNADPIGVCNHHKKSETEKRREDCASSSMTSLVLV</sequence>
<proteinExistence type="inferred from homology"/>
<dbReference type="PANTHER" id="PTHR43806">
    <property type="entry name" value="PEPTIDASE S8"/>
    <property type="match status" value="1"/>
</dbReference>
<comment type="caution">
    <text evidence="10">The sequence shown here is derived from an EMBL/GenBank/DDBJ whole genome shotgun (WGS) entry which is preliminary data.</text>
</comment>
<evidence type="ECO:0000256" key="4">
    <source>
        <dbReference type="ARBA" id="ARBA00022825"/>
    </source>
</evidence>
<evidence type="ECO:0000256" key="7">
    <source>
        <dbReference type="PROSITE-ProRule" id="PRU01240"/>
    </source>
</evidence>
<comment type="caution">
    <text evidence="7">Lacks conserved residue(s) required for the propagation of feature annotation.</text>
</comment>
<evidence type="ECO:0000256" key="2">
    <source>
        <dbReference type="ARBA" id="ARBA00022670"/>
    </source>
</evidence>
<evidence type="ECO:0000259" key="9">
    <source>
        <dbReference type="Pfam" id="PF00082"/>
    </source>
</evidence>
<comment type="catalytic activity">
    <reaction evidence="5">
        <text>Hydrolysis of proteins with broad specificity for peptide bonds, and a preference for a large uncharged residue in P1. Hydrolyzes peptide amides.</text>
        <dbReference type="EC" id="3.4.21.62"/>
    </reaction>
</comment>
<evidence type="ECO:0000313" key="11">
    <source>
        <dbReference type="Proteomes" id="UP001224775"/>
    </source>
</evidence>
<name>A0AAD9DC48_9STRA</name>
<dbReference type="InterPro" id="IPR050131">
    <property type="entry name" value="Peptidase_S8_subtilisin-like"/>
</dbReference>
<evidence type="ECO:0000313" key="10">
    <source>
        <dbReference type="EMBL" id="KAK1740295.1"/>
    </source>
</evidence>